<keyword evidence="2" id="KW-1185">Reference proteome</keyword>
<dbReference type="EMBL" id="CP045227">
    <property type="protein sequence ID" value="QFS50248.1"/>
    <property type="molecule type" value="Genomic_DNA"/>
</dbReference>
<reference evidence="1 2" key="1">
    <citation type="submission" date="2019-10" db="EMBL/GenBank/DDBJ databases">
        <title>Genomic and transcriptomic insights into the perfect genentic adaptation of a filamentous nitrogen-fixing cyanobacterium to rice fields.</title>
        <authorList>
            <person name="Chen Z."/>
        </authorList>
    </citation>
    <scope>NUCLEOTIDE SEQUENCE [LARGE SCALE GENOMIC DNA]</scope>
    <source>
        <strain evidence="1">CCNUC1</strain>
    </source>
</reference>
<evidence type="ECO:0000313" key="1">
    <source>
        <dbReference type="EMBL" id="QFS50248.1"/>
    </source>
</evidence>
<protein>
    <submittedName>
        <fullName evidence="1">Uncharacterized protein</fullName>
    </submittedName>
</protein>
<proteinExistence type="predicted"/>
<name>A0A5P8WBY3_9NOSO</name>
<evidence type="ECO:0000313" key="2">
    <source>
        <dbReference type="Proteomes" id="UP000326678"/>
    </source>
</evidence>
<dbReference type="AlphaFoldDB" id="A0A5P8WBY3"/>
<organism evidence="1 2">
    <name type="scientific">Nostoc sphaeroides CCNUC1</name>
    <dbReference type="NCBI Taxonomy" id="2653204"/>
    <lineage>
        <taxon>Bacteria</taxon>
        <taxon>Bacillati</taxon>
        <taxon>Cyanobacteriota</taxon>
        <taxon>Cyanophyceae</taxon>
        <taxon>Nostocales</taxon>
        <taxon>Nostocaceae</taxon>
        <taxon>Nostoc</taxon>
    </lineage>
</organism>
<accession>A0A5P8WBY3</accession>
<gene>
    <name evidence="1" type="ORF">GXM_07742</name>
</gene>
<sequence length="53" mass="6149">MVNFYGVIPPSKLESANSTICLSRLLLFLCDRLRWALTPSQVWLNAEIRRTVR</sequence>
<dbReference type="Proteomes" id="UP000326678">
    <property type="component" value="Chromosome Gxm2"/>
</dbReference>
<dbReference type="KEGG" id="nsh:GXM_07742"/>